<dbReference type="PROSITE" id="PS51324">
    <property type="entry name" value="ERV_ALR"/>
    <property type="match status" value="1"/>
</dbReference>
<dbReference type="Proteomes" id="UP000273054">
    <property type="component" value="Segment"/>
</dbReference>
<proteinExistence type="predicted"/>
<name>A0A2R8FEM9_9VIRU</name>
<evidence type="ECO:0000313" key="2">
    <source>
        <dbReference type="EMBL" id="SPN79454.1"/>
    </source>
</evidence>
<protein>
    <recommendedName>
        <fullName evidence="1">ERV/ALR sulfhydryl oxidase domain-containing protein</fullName>
    </recommendedName>
</protein>
<feature type="domain" description="ERV/ALR sulfhydryl oxidase" evidence="1">
    <location>
        <begin position="12"/>
        <end position="76"/>
    </location>
</feature>
<dbReference type="GO" id="GO:0016972">
    <property type="term" value="F:thiol oxidase activity"/>
    <property type="evidence" value="ECO:0007669"/>
    <property type="project" value="InterPro"/>
</dbReference>
<organism evidence="2">
    <name type="scientific">Brazilian cedratvirus IHUMI</name>
    <dbReference type="NCBI Taxonomy" id="2126980"/>
    <lineage>
        <taxon>Viruses</taxon>
        <taxon>Pithoviruses</taxon>
        <taxon>Orthocedratvirinae</taxon>
        <taxon>Alphacedratvirus</taxon>
        <taxon>Alphacedratvirus brasiliense</taxon>
    </lineage>
</organism>
<evidence type="ECO:0000313" key="3">
    <source>
        <dbReference type="Proteomes" id="UP000273054"/>
    </source>
</evidence>
<gene>
    <name evidence="2" type="ORF">BRZCDTV_356</name>
</gene>
<dbReference type="InterPro" id="IPR017905">
    <property type="entry name" value="ERV/ALR_sulphydryl_oxidase"/>
</dbReference>
<keyword evidence="3" id="KW-1185">Reference proteome</keyword>
<reference evidence="2" key="1">
    <citation type="submission" date="2018-03" db="EMBL/GenBank/DDBJ databases">
        <authorList>
            <consortium name="Urmite Genomes"/>
        </authorList>
    </citation>
    <scope>NUCLEOTIDE SEQUENCE [LARGE SCALE GENOMIC DNA]</scope>
    <source>
        <strain evidence="2">IHUMI-27.7</strain>
    </source>
</reference>
<evidence type="ECO:0000259" key="1">
    <source>
        <dbReference type="PROSITE" id="PS51324"/>
    </source>
</evidence>
<sequence length="76" mass="8480">MQVLNAITKIQAPYAILVKGGAAAYWYIFHLTGREIPLKDIDLVLNNPSLNNSQIAQDFTDRLNELLPCTTSTTFL</sequence>
<dbReference type="EMBL" id="LT994651">
    <property type="protein sequence ID" value="SPN79454.1"/>
    <property type="molecule type" value="Genomic_DNA"/>
</dbReference>
<accession>A0A2R8FEM9</accession>